<dbReference type="RefSeq" id="WP_202723518.1">
    <property type="nucleotide sequence ID" value="NZ_BPEX01000022.1"/>
</dbReference>
<reference evidence="4 5" key="1">
    <citation type="submission" date="2021-01" db="EMBL/GenBank/DDBJ databases">
        <title>Genome sequence of Shewanella schlegeliana JCM 11561.</title>
        <authorList>
            <person name="Zhang H."/>
            <person name="Li C."/>
        </authorList>
    </citation>
    <scope>NUCLEOTIDE SEQUENCE [LARGE SCALE GENOMIC DNA]</scope>
    <source>
        <strain evidence="4 5">JCM 11561</strain>
    </source>
</reference>
<organism evidence="4 5">
    <name type="scientific">Shewanella schlegeliana</name>
    <dbReference type="NCBI Taxonomy" id="190308"/>
    <lineage>
        <taxon>Bacteria</taxon>
        <taxon>Pseudomonadati</taxon>
        <taxon>Pseudomonadota</taxon>
        <taxon>Gammaproteobacteria</taxon>
        <taxon>Alteromonadales</taxon>
        <taxon>Shewanellaceae</taxon>
        <taxon>Shewanella</taxon>
    </lineage>
</organism>
<name>A0ABS1T6Z2_9GAMM</name>
<keyword evidence="2" id="KW-1133">Transmembrane helix</keyword>
<evidence type="ECO:0000259" key="3">
    <source>
        <dbReference type="Pfam" id="PF10675"/>
    </source>
</evidence>
<gene>
    <name evidence="4" type="ORF">JMA39_19305</name>
</gene>
<sequence length="155" mass="17606">MTTTFIVLAIIIIVALAAYAGYLLIQVRKQAQLKAKLKQEQADAAKAKANELLDNIRYIANAMVEERCELSEGVMRIVKLSQLVGISELVANHYPATFEHFEVIKDHPIKDERKSLEKQARMKLDFARMRSESELEAKILEEAKRLSELKQGSLH</sequence>
<feature type="domain" description="DUF2489" evidence="3">
    <location>
        <begin position="13"/>
        <end position="146"/>
    </location>
</feature>
<proteinExistence type="predicted"/>
<evidence type="ECO:0000313" key="5">
    <source>
        <dbReference type="Proteomes" id="UP000604898"/>
    </source>
</evidence>
<feature type="transmembrane region" description="Helical" evidence="2">
    <location>
        <begin position="6"/>
        <end position="25"/>
    </location>
</feature>
<evidence type="ECO:0000313" key="4">
    <source>
        <dbReference type="EMBL" id="MBL4915246.1"/>
    </source>
</evidence>
<evidence type="ECO:0000256" key="1">
    <source>
        <dbReference type="SAM" id="Coils"/>
    </source>
</evidence>
<keyword evidence="5" id="KW-1185">Reference proteome</keyword>
<protein>
    <submittedName>
        <fullName evidence="4">DUF2489 domain-containing protein</fullName>
    </submittedName>
</protein>
<comment type="caution">
    <text evidence="4">The sequence shown here is derived from an EMBL/GenBank/DDBJ whole genome shotgun (WGS) entry which is preliminary data.</text>
</comment>
<keyword evidence="2" id="KW-0472">Membrane</keyword>
<dbReference type="Proteomes" id="UP000604898">
    <property type="component" value="Unassembled WGS sequence"/>
</dbReference>
<feature type="coiled-coil region" evidence="1">
    <location>
        <begin position="28"/>
        <end position="55"/>
    </location>
</feature>
<dbReference type="Pfam" id="PF10675">
    <property type="entry name" value="DUF2489"/>
    <property type="match status" value="1"/>
</dbReference>
<accession>A0ABS1T6Z2</accession>
<dbReference type="InterPro" id="IPR019617">
    <property type="entry name" value="DUF2489"/>
</dbReference>
<dbReference type="EMBL" id="JAESVD010000014">
    <property type="protein sequence ID" value="MBL4915246.1"/>
    <property type="molecule type" value="Genomic_DNA"/>
</dbReference>
<keyword evidence="2" id="KW-0812">Transmembrane</keyword>
<evidence type="ECO:0000256" key="2">
    <source>
        <dbReference type="SAM" id="Phobius"/>
    </source>
</evidence>
<keyword evidence="1" id="KW-0175">Coiled coil</keyword>